<dbReference type="GO" id="GO:0023052">
    <property type="term" value="P:signaling"/>
    <property type="evidence" value="ECO:0007669"/>
    <property type="project" value="InterPro"/>
</dbReference>
<dbReference type="PANTHER" id="PTHR12353:SF1">
    <property type="entry name" value="DISKS LARGE-ASSOCIATED PROTEIN 5"/>
    <property type="match status" value="1"/>
</dbReference>
<dbReference type="GO" id="GO:0051382">
    <property type="term" value="P:kinetochore assembly"/>
    <property type="evidence" value="ECO:0007669"/>
    <property type="project" value="TreeGrafter"/>
</dbReference>
<name>A0A161MJU8_TRIIF</name>
<feature type="non-terminal residue" evidence="2">
    <location>
        <position position="146"/>
    </location>
</feature>
<comment type="similarity">
    <text evidence="1">Belongs to the SAPAP family.</text>
</comment>
<dbReference type="EMBL" id="GEMB01005215">
    <property type="protein sequence ID" value="JAR98097.1"/>
    <property type="molecule type" value="Transcribed_RNA"/>
</dbReference>
<dbReference type="GO" id="GO:0031616">
    <property type="term" value="C:spindle pole centrosome"/>
    <property type="evidence" value="ECO:0007669"/>
    <property type="project" value="TreeGrafter"/>
</dbReference>
<dbReference type="GO" id="GO:0007052">
    <property type="term" value="P:mitotic spindle organization"/>
    <property type="evidence" value="ECO:0007669"/>
    <property type="project" value="TreeGrafter"/>
</dbReference>
<reference evidence="2" key="1">
    <citation type="submission" date="2016-04" db="EMBL/GenBank/DDBJ databases">
        <authorList>
            <person name="Calderon-Fernandez G.M.Sr."/>
        </authorList>
    </citation>
    <scope>NUCLEOTIDE SEQUENCE</scope>
    <source>
        <strain evidence="2">Int1</strain>
        <tissue evidence="2">Integument</tissue>
    </source>
</reference>
<evidence type="ECO:0000256" key="1">
    <source>
        <dbReference type="ARBA" id="ARBA00008839"/>
    </source>
</evidence>
<dbReference type="GO" id="GO:0007059">
    <property type="term" value="P:chromosome segregation"/>
    <property type="evidence" value="ECO:0007669"/>
    <property type="project" value="TreeGrafter"/>
</dbReference>
<sequence length="146" mass="16789">GYEDYTKQLIVKPVKKSSIIQDLEKTLEMKKITSGSDPPLIEPSNGPTFQRARLKEETKKLEELRDIWLLNNTNSVPKEIQDEILAVTGQTTLLIKSKFEQFRSLINEYTTLSANNTKSGQKKITADDLDGFWEMMYLQVVQLHNK</sequence>
<organism evidence="2">
    <name type="scientific">Triatoma infestans</name>
    <name type="common">Assassin bug</name>
    <dbReference type="NCBI Taxonomy" id="30076"/>
    <lineage>
        <taxon>Eukaryota</taxon>
        <taxon>Metazoa</taxon>
        <taxon>Ecdysozoa</taxon>
        <taxon>Arthropoda</taxon>
        <taxon>Hexapoda</taxon>
        <taxon>Insecta</taxon>
        <taxon>Pterygota</taxon>
        <taxon>Neoptera</taxon>
        <taxon>Paraneoptera</taxon>
        <taxon>Hemiptera</taxon>
        <taxon>Heteroptera</taxon>
        <taxon>Panheteroptera</taxon>
        <taxon>Cimicomorpha</taxon>
        <taxon>Reduviidae</taxon>
        <taxon>Triatominae</taxon>
        <taxon>Triatoma</taxon>
    </lineage>
</organism>
<dbReference type="AlphaFoldDB" id="A0A161MJU8"/>
<dbReference type="GO" id="GO:0008017">
    <property type="term" value="F:microtubule binding"/>
    <property type="evidence" value="ECO:0007669"/>
    <property type="project" value="TreeGrafter"/>
</dbReference>
<dbReference type="InterPro" id="IPR005026">
    <property type="entry name" value="SAPAP"/>
</dbReference>
<dbReference type="PANTHER" id="PTHR12353">
    <property type="entry name" value="DISKS LARGE-ASSOCIATED PROTEIN DAP SAP90/PSD-95-ASSOCIATED PROTEIN"/>
    <property type="match status" value="1"/>
</dbReference>
<dbReference type="GO" id="GO:0007346">
    <property type="term" value="P:regulation of mitotic cell cycle"/>
    <property type="evidence" value="ECO:0007669"/>
    <property type="project" value="TreeGrafter"/>
</dbReference>
<dbReference type="GO" id="GO:0051642">
    <property type="term" value="P:centrosome localization"/>
    <property type="evidence" value="ECO:0007669"/>
    <property type="project" value="TreeGrafter"/>
</dbReference>
<dbReference type="GO" id="GO:0005634">
    <property type="term" value="C:nucleus"/>
    <property type="evidence" value="ECO:0007669"/>
    <property type="project" value="TreeGrafter"/>
</dbReference>
<feature type="non-terminal residue" evidence="2">
    <location>
        <position position="1"/>
    </location>
</feature>
<protein>
    <submittedName>
        <fullName evidence="2">Disks large-associated protein 5-like protein isoform x2</fullName>
    </submittedName>
</protein>
<dbReference type="GO" id="GO:0005737">
    <property type="term" value="C:cytoplasm"/>
    <property type="evidence" value="ECO:0007669"/>
    <property type="project" value="TreeGrafter"/>
</dbReference>
<dbReference type="Pfam" id="PF03359">
    <property type="entry name" value="GKAP"/>
    <property type="match status" value="1"/>
</dbReference>
<reference evidence="2" key="2">
    <citation type="journal article" date="2017" name="J. Med. Entomol.">
        <title>Transcriptome Analysis of the Triatoma infestans (Hemiptera: Reduviidae) Integument.</title>
        <authorList>
            <person name="Calderon-Fernandez G.M."/>
            <person name="Moriconi D.E."/>
            <person name="Dulbecco A.B."/>
            <person name="Juarez M.P."/>
        </authorList>
    </citation>
    <scope>NUCLEOTIDE SEQUENCE</scope>
    <source>
        <strain evidence="2">Int1</strain>
        <tissue evidence="2">Integument</tissue>
    </source>
</reference>
<accession>A0A161MJU8</accession>
<proteinExistence type="inferred from homology"/>
<evidence type="ECO:0000313" key="2">
    <source>
        <dbReference type="EMBL" id="JAR98097.1"/>
    </source>
</evidence>